<name>A0A8X6P052_NEPPI</name>
<dbReference type="OrthoDB" id="7995304at2759"/>
<reference evidence="1" key="1">
    <citation type="submission" date="2020-08" db="EMBL/GenBank/DDBJ databases">
        <title>Multicomponent nature underlies the extraordinary mechanical properties of spider dragline silk.</title>
        <authorList>
            <person name="Kono N."/>
            <person name="Nakamura H."/>
            <person name="Mori M."/>
            <person name="Yoshida Y."/>
            <person name="Ohtoshi R."/>
            <person name="Malay A.D."/>
            <person name="Moran D.A.P."/>
            <person name="Tomita M."/>
            <person name="Numata K."/>
            <person name="Arakawa K."/>
        </authorList>
    </citation>
    <scope>NUCLEOTIDE SEQUENCE</scope>
</reference>
<comment type="caution">
    <text evidence="1">The sequence shown here is derived from an EMBL/GenBank/DDBJ whole genome shotgun (WGS) entry which is preliminary data.</text>
</comment>
<accession>A0A8X6P052</accession>
<protein>
    <submittedName>
        <fullName evidence="1">Tigger transposable element-derived protein 1</fullName>
    </submittedName>
</protein>
<gene>
    <name evidence="1" type="primary">TIGD1_1</name>
    <name evidence="1" type="ORF">NPIL_329641</name>
</gene>
<evidence type="ECO:0000313" key="2">
    <source>
        <dbReference type="Proteomes" id="UP000887013"/>
    </source>
</evidence>
<evidence type="ECO:0000313" key="1">
    <source>
        <dbReference type="EMBL" id="GFT42767.1"/>
    </source>
</evidence>
<keyword evidence="2" id="KW-1185">Reference proteome</keyword>
<sequence length="164" mass="19035">MIIRLKTSMNYENKRLIGDEIIEVVLKTPNPKEHSAKIEEDPVLNVNLIKEGLELASKLGNHFVKHDPNEERAGKFQRDLESLMSFYRELYNGLAKIQTQRLITEFVLKPNEPSAPQEVSPNFVHEITERISPKEHEEQDNSSNSCNIAVLRQRMRLLSERDKE</sequence>
<dbReference type="EMBL" id="BMAW01063983">
    <property type="protein sequence ID" value="GFT42767.1"/>
    <property type="molecule type" value="Genomic_DNA"/>
</dbReference>
<dbReference type="AlphaFoldDB" id="A0A8X6P052"/>
<proteinExistence type="predicted"/>
<dbReference type="Proteomes" id="UP000887013">
    <property type="component" value="Unassembled WGS sequence"/>
</dbReference>
<organism evidence="1 2">
    <name type="scientific">Nephila pilipes</name>
    <name type="common">Giant wood spider</name>
    <name type="synonym">Nephila maculata</name>
    <dbReference type="NCBI Taxonomy" id="299642"/>
    <lineage>
        <taxon>Eukaryota</taxon>
        <taxon>Metazoa</taxon>
        <taxon>Ecdysozoa</taxon>
        <taxon>Arthropoda</taxon>
        <taxon>Chelicerata</taxon>
        <taxon>Arachnida</taxon>
        <taxon>Araneae</taxon>
        <taxon>Araneomorphae</taxon>
        <taxon>Entelegynae</taxon>
        <taxon>Araneoidea</taxon>
        <taxon>Nephilidae</taxon>
        <taxon>Nephila</taxon>
    </lineage>
</organism>